<feature type="transmembrane region" description="Helical" evidence="1">
    <location>
        <begin position="175"/>
        <end position="195"/>
    </location>
</feature>
<dbReference type="Pfam" id="PF19700">
    <property type="entry name" value="DUF6198"/>
    <property type="match status" value="1"/>
</dbReference>
<protein>
    <recommendedName>
        <fullName evidence="4">YitT family protein</fullName>
    </recommendedName>
</protein>
<comment type="caution">
    <text evidence="2">The sequence shown here is derived from an EMBL/GenBank/DDBJ whole genome shotgun (WGS) entry which is preliminary data.</text>
</comment>
<feature type="transmembrane region" description="Helical" evidence="1">
    <location>
        <begin position="105"/>
        <end position="129"/>
    </location>
</feature>
<gene>
    <name evidence="2" type="ORF">H8923_10460</name>
</gene>
<keyword evidence="1" id="KW-0812">Transmembrane</keyword>
<evidence type="ECO:0000256" key="1">
    <source>
        <dbReference type="SAM" id="Phobius"/>
    </source>
</evidence>
<evidence type="ECO:0000313" key="3">
    <source>
        <dbReference type="Proteomes" id="UP000609849"/>
    </source>
</evidence>
<organism evidence="2 3">
    <name type="scientific">Romboutsia faecis</name>
    <dbReference type="NCBI Taxonomy" id="2764597"/>
    <lineage>
        <taxon>Bacteria</taxon>
        <taxon>Bacillati</taxon>
        <taxon>Bacillota</taxon>
        <taxon>Clostridia</taxon>
        <taxon>Peptostreptococcales</taxon>
        <taxon>Peptostreptococcaceae</taxon>
        <taxon>Romboutsia</taxon>
    </lineage>
</organism>
<dbReference type="InterPro" id="IPR038750">
    <property type="entry name" value="YczE/YyaS-like"/>
</dbReference>
<evidence type="ECO:0008006" key="4">
    <source>
        <dbReference type="Google" id="ProtNLM"/>
    </source>
</evidence>
<dbReference type="EMBL" id="JACRWE010000004">
    <property type="protein sequence ID" value="MBC5997185.1"/>
    <property type="molecule type" value="Genomic_DNA"/>
</dbReference>
<dbReference type="RefSeq" id="WP_153924623.1">
    <property type="nucleotide sequence ID" value="NZ_JACRWE010000004.1"/>
</dbReference>
<sequence length="229" mass="24891">MNNLKSAIFKFVKMIIGFCFCAIGIVMTINANLGLSPWDVLHEGIYKITGITMGNASIIVGTIVVVVNILLKENLGWGTIINMVLVGILMDVLMLNHLIPIADNFITGIIMMLLGMFILGIGCVLYLGSGFGSGPRDGMMVAIQRKTGKSLTLIRGVMEVSALIVGYFLGGTVGIGTVISAFGLGYFIELAFNICKFDSASVQHRYIVDDINYFKNFFSNKKDDQEVVL</sequence>
<proteinExistence type="predicted"/>
<dbReference type="PANTHER" id="PTHR40078:SF1">
    <property type="entry name" value="INTEGRAL MEMBRANE PROTEIN"/>
    <property type="match status" value="1"/>
</dbReference>
<feature type="transmembrane region" description="Helical" evidence="1">
    <location>
        <begin position="45"/>
        <end position="71"/>
    </location>
</feature>
<feature type="transmembrane region" description="Helical" evidence="1">
    <location>
        <begin position="80"/>
        <end position="99"/>
    </location>
</feature>
<evidence type="ECO:0000313" key="2">
    <source>
        <dbReference type="EMBL" id="MBC5997185.1"/>
    </source>
</evidence>
<feature type="transmembrane region" description="Helical" evidence="1">
    <location>
        <begin position="150"/>
        <end position="169"/>
    </location>
</feature>
<feature type="transmembrane region" description="Helical" evidence="1">
    <location>
        <begin position="12"/>
        <end position="33"/>
    </location>
</feature>
<keyword evidence="1" id="KW-0472">Membrane</keyword>
<name>A0ABR7JQK0_9FIRM</name>
<reference evidence="2 3" key="1">
    <citation type="submission" date="2020-08" db="EMBL/GenBank/DDBJ databases">
        <authorList>
            <person name="Liu C."/>
            <person name="Sun Q."/>
        </authorList>
    </citation>
    <scope>NUCLEOTIDE SEQUENCE [LARGE SCALE GENOMIC DNA]</scope>
    <source>
        <strain evidence="2 3">NSJ-18</strain>
    </source>
</reference>
<dbReference type="Proteomes" id="UP000609849">
    <property type="component" value="Unassembled WGS sequence"/>
</dbReference>
<dbReference type="PANTHER" id="PTHR40078">
    <property type="entry name" value="INTEGRAL MEMBRANE PROTEIN-RELATED"/>
    <property type="match status" value="1"/>
</dbReference>
<keyword evidence="3" id="KW-1185">Reference proteome</keyword>
<accession>A0ABR7JQK0</accession>
<keyword evidence="1" id="KW-1133">Transmembrane helix</keyword>